<accession>A0A5N5T1X5</accession>
<feature type="region of interest" description="Disordered" evidence="2">
    <location>
        <begin position="252"/>
        <end position="271"/>
    </location>
</feature>
<sequence length="316" mass="35298">MWDIILVYLLVDISDIQPAGDNKDLFSIDEDSREGSPSKSSEFQVVELTDENINEGLSSYDDNHNPFNQGQSPLGIGGSSSLPNRRSSDGSQISDMSNLFPIYEVPGVSFNVPQSDLESCSSEWEDGNNALDRLSKDTVYQAYLRMRQRYHKYKGRYSDLLRVYKEKDKETEKLRDVLTKQQDKALRRISELREQCSLEQQAKAHLEEELRSDLEERDHKIEALQTKVRLLQEGCFGDVSLKVMNISEGVGLKSSTEEGGGSGAPSLHGEFDTVSVGSLGSLAAPSSSVESEEVIDKLKGEMGSPHKREKPIYSHN</sequence>
<reference evidence="3 4" key="1">
    <citation type="journal article" date="2019" name="PLoS Biol.">
        <title>Sex chromosomes control vertical transmission of feminizing Wolbachia symbionts in an isopod.</title>
        <authorList>
            <person name="Becking T."/>
            <person name="Chebbi M.A."/>
            <person name="Giraud I."/>
            <person name="Moumen B."/>
            <person name="Laverre T."/>
            <person name="Caubet Y."/>
            <person name="Peccoud J."/>
            <person name="Gilbert C."/>
            <person name="Cordaux R."/>
        </authorList>
    </citation>
    <scope>NUCLEOTIDE SEQUENCE [LARGE SCALE GENOMIC DNA]</scope>
    <source>
        <strain evidence="3">ANa2</strain>
        <tissue evidence="3">Whole body excluding digestive tract and cuticle</tissue>
    </source>
</reference>
<keyword evidence="4" id="KW-1185">Reference proteome</keyword>
<comment type="caution">
    <text evidence="3">The sequence shown here is derived from an EMBL/GenBank/DDBJ whole genome shotgun (WGS) entry which is preliminary data.</text>
</comment>
<dbReference type="OrthoDB" id="5322683at2759"/>
<feature type="region of interest" description="Disordered" evidence="2">
    <location>
        <begin position="55"/>
        <end position="93"/>
    </location>
</feature>
<gene>
    <name evidence="3" type="ORF">Anas_05365</name>
</gene>
<evidence type="ECO:0000313" key="3">
    <source>
        <dbReference type="EMBL" id="KAB7500215.1"/>
    </source>
</evidence>
<proteinExistence type="predicted"/>
<dbReference type="EMBL" id="SEYY01014734">
    <property type="protein sequence ID" value="KAB7500215.1"/>
    <property type="molecule type" value="Genomic_DNA"/>
</dbReference>
<organism evidence="3 4">
    <name type="scientific">Armadillidium nasatum</name>
    <dbReference type="NCBI Taxonomy" id="96803"/>
    <lineage>
        <taxon>Eukaryota</taxon>
        <taxon>Metazoa</taxon>
        <taxon>Ecdysozoa</taxon>
        <taxon>Arthropoda</taxon>
        <taxon>Crustacea</taxon>
        <taxon>Multicrustacea</taxon>
        <taxon>Malacostraca</taxon>
        <taxon>Eumalacostraca</taxon>
        <taxon>Peracarida</taxon>
        <taxon>Isopoda</taxon>
        <taxon>Oniscidea</taxon>
        <taxon>Crinocheta</taxon>
        <taxon>Armadillidiidae</taxon>
        <taxon>Armadillidium</taxon>
    </lineage>
</organism>
<protein>
    <submittedName>
        <fullName evidence="3">Uncharacterized protein</fullName>
    </submittedName>
</protein>
<dbReference type="GO" id="GO:0005794">
    <property type="term" value="C:Golgi apparatus"/>
    <property type="evidence" value="ECO:0007669"/>
    <property type="project" value="TreeGrafter"/>
</dbReference>
<feature type="compositionally biased region" description="Basic and acidic residues" evidence="2">
    <location>
        <begin position="294"/>
        <end position="316"/>
    </location>
</feature>
<evidence type="ECO:0000256" key="1">
    <source>
        <dbReference type="SAM" id="Coils"/>
    </source>
</evidence>
<dbReference type="PANTHER" id="PTHR19327:SF0">
    <property type="entry name" value="GOLGIN SUBFAMILY A MEMBER 4"/>
    <property type="match status" value="1"/>
</dbReference>
<dbReference type="GO" id="GO:0031267">
    <property type="term" value="F:small GTPase binding"/>
    <property type="evidence" value="ECO:0007669"/>
    <property type="project" value="TreeGrafter"/>
</dbReference>
<feature type="coiled-coil region" evidence="1">
    <location>
        <begin position="175"/>
        <end position="227"/>
    </location>
</feature>
<dbReference type="AlphaFoldDB" id="A0A5N5T1X5"/>
<feature type="region of interest" description="Disordered" evidence="2">
    <location>
        <begin position="282"/>
        <end position="316"/>
    </location>
</feature>
<evidence type="ECO:0000313" key="4">
    <source>
        <dbReference type="Proteomes" id="UP000326759"/>
    </source>
</evidence>
<dbReference type="GO" id="GO:0048193">
    <property type="term" value="P:Golgi vesicle transport"/>
    <property type="evidence" value="ECO:0007669"/>
    <property type="project" value="TreeGrafter"/>
</dbReference>
<keyword evidence="1" id="KW-0175">Coiled coil</keyword>
<feature type="compositionally biased region" description="Low complexity" evidence="2">
    <location>
        <begin position="69"/>
        <end position="83"/>
    </location>
</feature>
<dbReference type="PANTHER" id="PTHR19327">
    <property type="entry name" value="GOLGIN"/>
    <property type="match status" value="1"/>
</dbReference>
<evidence type="ECO:0000256" key="2">
    <source>
        <dbReference type="SAM" id="MobiDB-lite"/>
    </source>
</evidence>
<dbReference type="Proteomes" id="UP000326759">
    <property type="component" value="Unassembled WGS sequence"/>
</dbReference>
<name>A0A5N5T1X5_9CRUS</name>